<reference evidence="2" key="1">
    <citation type="submission" date="2021-06" db="EMBL/GenBank/DDBJ databases">
        <authorList>
            <person name="Kallberg Y."/>
            <person name="Tangrot J."/>
            <person name="Rosling A."/>
        </authorList>
    </citation>
    <scope>NUCLEOTIDE SEQUENCE</scope>
    <source>
        <strain evidence="2">IN212</strain>
    </source>
</reference>
<dbReference type="InterPro" id="IPR036388">
    <property type="entry name" value="WH-like_DNA-bd_sf"/>
</dbReference>
<dbReference type="EMBL" id="CAJVPZ010056522">
    <property type="protein sequence ID" value="CAG8785805.1"/>
    <property type="molecule type" value="Genomic_DNA"/>
</dbReference>
<protein>
    <submittedName>
        <fullName evidence="2">7797_t:CDS:1</fullName>
    </submittedName>
</protein>
<accession>A0A9N9JP10</accession>
<gene>
    <name evidence="2" type="ORF">RFULGI_LOCUS16242</name>
</gene>
<organism evidence="2 3">
    <name type="scientific">Racocetra fulgida</name>
    <dbReference type="NCBI Taxonomy" id="60492"/>
    <lineage>
        <taxon>Eukaryota</taxon>
        <taxon>Fungi</taxon>
        <taxon>Fungi incertae sedis</taxon>
        <taxon>Mucoromycota</taxon>
        <taxon>Glomeromycotina</taxon>
        <taxon>Glomeromycetes</taxon>
        <taxon>Diversisporales</taxon>
        <taxon>Gigasporaceae</taxon>
        <taxon>Racocetra</taxon>
    </lineage>
</organism>
<dbReference type="AlphaFoldDB" id="A0A9N9JP10"/>
<proteinExistence type="predicted"/>
<dbReference type="SUPFAM" id="SSF48295">
    <property type="entry name" value="TrpR-like"/>
    <property type="match status" value="1"/>
</dbReference>
<sequence length="88" mass="10659">NKSILKARITKKLKRKWNAREKLNIITYYEENKTNLSIRETCRNFNIQPNQLRDWMDKKDILIKASPKTFKLHNGKLPQYPQIEEILF</sequence>
<evidence type="ECO:0000259" key="1">
    <source>
        <dbReference type="Pfam" id="PF04218"/>
    </source>
</evidence>
<dbReference type="InterPro" id="IPR007889">
    <property type="entry name" value="HTH_Psq"/>
</dbReference>
<dbReference type="Gene3D" id="1.10.10.10">
    <property type="entry name" value="Winged helix-like DNA-binding domain superfamily/Winged helix DNA-binding domain"/>
    <property type="match status" value="1"/>
</dbReference>
<evidence type="ECO:0000313" key="2">
    <source>
        <dbReference type="EMBL" id="CAG8785805.1"/>
    </source>
</evidence>
<dbReference type="OrthoDB" id="2435994at2759"/>
<keyword evidence="3" id="KW-1185">Reference proteome</keyword>
<dbReference type="Proteomes" id="UP000789396">
    <property type="component" value="Unassembled WGS sequence"/>
</dbReference>
<dbReference type="GO" id="GO:0043565">
    <property type="term" value="F:sequence-specific DNA binding"/>
    <property type="evidence" value="ECO:0007669"/>
    <property type="project" value="InterPro"/>
</dbReference>
<dbReference type="InterPro" id="IPR010921">
    <property type="entry name" value="Trp_repressor/repl_initiator"/>
</dbReference>
<dbReference type="Pfam" id="PF04218">
    <property type="entry name" value="CENP-B_N"/>
    <property type="match status" value="1"/>
</dbReference>
<comment type="caution">
    <text evidence="2">The sequence shown here is derived from an EMBL/GenBank/DDBJ whole genome shotgun (WGS) entry which is preliminary data.</text>
</comment>
<feature type="domain" description="HTH psq-type" evidence="1">
    <location>
        <begin position="20"/>
        <end position="64"/>
    </location>
</feature>
<evidence type="ECO:0000313" key="3">
    <source>
        <dbReference type="Proteomes" id="UP000789396"/>
    </source>
</evidence>
<feature type="non-terminal residue" evidence="2">
    <location>
        <position position="88"/>
    </location>
</feature>
<name>A0A9N9JP10_9GLOM</name>
<feature type="non-terminal residue" evidence="2">
    <location>
        <position position="1"/>
    </location>
</feature>